<sequence>MSRLDILKASLEKKQAKFNRKLNEYFSDVKSANGQPLNDKRNGYSTMKHWDRQNDTLSKIQKEIEKTQTAIEREESRIRCIDRNRSSMPEEIQKLINDGTLKQWGRYPHIMFVEGVDKARIIWDDRKKVVMHKFVSSIADTEQRKKFARVYNSLNASINEETGKQGKNSRKTLWKDKNWKTAGSSRLQKNLNMP</sequence>
<keyword evidence="1" id="KW-0175">Coiled coil</keyword>
<comment type="caution">
    <text evidence="2">The sequence shown here is derived from an EMBL/GenBank/DDBJ whole genome shotgun (WGS) entry which is preliminary data.</text>
</comment>
<organism evidence="2 3">
    <name type="scientific">Bacteroides eggerthii 1_2_48FAA</name>
    <dbReference type="NCBI Taxonomy" id="665953"/>
    <lineage>
        <taxon>Bacteria</taxon>
        <taxon>Pseudomonadati</taxon>
        <taxon>Bacteroidota</taxon>
        <taxon>Bacteroidia</taxon>
        <taxon>Bacteroidales</taxon>
        <taxon>Bacteroidaceae</taxon>
        <taxon>Bacteroides</taxon>
    </lineage>
</organism>
<protein>
    <submittedName>
        <fullName evidence="2">Uncharacterized protein</fullName>
    </submittedName>
</protein>
<proteinExistence type="predicted"/>
<reference evidence="2 3" key="1">
    <citation type="submission" date="2010-10" db="EMBL/GenBank/DDBJ databases">
        <title>The Genome Sequence of Bacteroides eggerthii strain 1_2_48FAA.</title>
        <authorList>
            <consortium name="The Broad Institute Genome Sequencing Platform"/>
            <person name="Ward D."/>
            <person name="Earl A."/>
            <person name="Feldgarden M."/>
            <person name="Young S.K."/>
            <person name="Gargeya S."/>
            <person name="Zeng Q."/>
            <person name="Alvarado L."/>
            <person name="Berlin A."/>
            <person name="Bochicchio J."/>
            <person name="Chapman S.B."/>
            <person name="Chen Z."/>
            <person name="Freedman E."/>
            <person name="Gellesch M."/>
            <person name="Goldberg J."/>
            <person name="Griggs A."/>
            <person name="Gujja S."/>
            <person name="Heilman E."/>
            <person name="Heiman D."/>
            <person name="Howarth C."/>
            <person name="Mehta T."/>
            <person name="Neiman D."/>
            <person name="Pearson M."/>
            <person name="Roberts A."/>
            <person name="Saif S."/>
            <person name="Shea T."/>
            <person name="Shenoy N."/>
            <person name="Sisk P."/>
            <person name="Stolte C."/>
            <person name="Sykes S."/>
            <person name="White J."/>
            <person name="Yandava C."/>
            <person name="Allen-Vercoe E."/>
            <person name="Ambrose C."/>
            <person name="Strauss J."/>
            <person name="Daigneault M."/>
            <person name="Haas B."/>
            <person name="Nusbaum C."/>
            <person name="Birren B."/>
        </authorList>
    </citation>
    <scope>NUCLEOTIDE SEQUENCE [LARGE SCALE GENOMIC DNA]</scope>
    <source>
        <strain evidence="2 3">1_2_48FAA</strain>
    </source>
</reference>
<name>E5X4K2_9BACE</name>
<dbReference type="EMBL" id="ACWG01000075">
    <property type="protein sequence ID" value="EFV27917.1"/>
    <property type="molecule type" value="Genomic_DNA"/>
</dbReference>
<feature type="coiled-coil region" evidence="1">
    <location>
        <begin position="57"/>
        <end position="84"/>
    </location>
</feature>
<dbReference type="Proteomes" id="UP000003246">
    <property type="component" value="Unassembled WGS sequence"/>
</dbReference>
<dbReference type="AlphaFoldDB" id="E5X4K2"/>
<evidence type="ECO:0000256" key="1">
    <source>
        <dbReference type="SAM" id="Coils"/>
    </source>
</evidence>
<dbReference type="RefSeq" id="WP_004295534.1">
    <property type="nucleotide sequence ID" value="NZ_GL622568.1"/>
</dbReference>
<evidence type="ECO:0000313" key="2">
    <source>
        <dbReference type="EMBL" id="EFV27917.1"/>
    </source>
</evidence>
<gene>
    <name evidence="2" type="ORF">HMPREF1016_03860</name>
</gene>
<evidence type="ECO:0000313" key="3">
    <source>
        <dbReference type="Proteomes" id="UP000003246"/>
    </source>
</evidence>
<dbReference type="HOGENOM" id="CLU_120829_0_0_10"/>
<accession>E5X4K2</accession>